<sequence>ERYGRRVRGRHQRAGAGPRRSPAGPRLPALPGRARRAGAAGRPGPGRERALHQEEGDGRRARGRPQAHRRPAGPPVRRAPAQRAHRPAGHGHRRQGRHDQGRLPGREPAGLPGVVVQGPHPRGARPRLPVALPPAGAPGRDDPHLQPVALRGRAGGPGEVPGARGRVAGPVRRDQQLRGAADRERGHPGQVLPAHLPRRAAPAAAVPAGHAGQAVEVLRQRPRRAGVLGRLPAGLRRGPDPVLHPARPLVRRPGQPEVVPQPRRRPHHRRHPGGDGPAVPGAGAGPGPGDGPGV</sequence>
<evidence type="ECO:0000313" key="2">
    <source>
        <dbReference type="EMBL" id="CAA9227369.1"/>
    </source>
</evidence>
<evidence type="ECO:0000256" key="1">
    <source>
        <dbReference type="SAM" id="MobiDB-lite"/>
    </source>
</evidence>
<dbReference type="GO" id="GO:0016301">
    <property type="term" value="F:kinase activity"/>
    <property type="evidence" value="ECO:0007669"/>
    <property type="project" value="UniProtKB-KW"/>
</dbReference>
<feature type="compositionally biased region" description="Basic residues" evidence="1">
    <location>
        <begin position="262"/>
        <end position="271"/>
    </location>
</feature>
<dbReference type="EC" id="2.-.-.-" evidence="2"/>
<proteinExistence type="predicted"/>
<feature type="non-terminal residue" evidence="2">
    <location>
        <position position="294"/>
    </location>
</feature>
<feature type="non-terminal residue" evidence="2">
    <location>
        <position position="1"/>
    </location>
</feature>
<feature type="compositionally biased region" description="Low complexity" evidence="1">
    <location>
        <begin position="251"/>
        <end position="261"/>
    </location>
</feature>
<feature type="compositionally biased region" description="Gly residues" evidence="1">
    <location>
        <begin position="282"/>
        <end position="294"/>
    </location>
</feature>
<dbReference type="AlphaFoldDB" id="A0A6J4HM60"/>
<feature type="region of interest" description="Disordered" evidence="1">
    <location>
        <begin position="221"/>
        <end position="294"/>
    </location>
</feature>
<feature type="compositionally biased region" description="Low complexity" evidence="1">
    <location>
        <begin position="160"/>
        <end position="170"/>
    </location>
</feature>
<reference evidence="2" key="1">
    <citation type="submission" date="2020-02" db="EMBL/GenBank/DDBJ databases">
        <authorList>
            <person name="Meier V. D."/>
        </authorList>
    </citation>
    <scope>NUCLEOTIDE SEQUENCE</scope>
    <source>
        <strain evidence="2">AVDCRST_MAG41</strain>
    </source>
</reference>
<name>A0A6J4HM60_9ACTN</name>
<gene>
    <name evidence="2" type="ORF">AVDCRST_MAG41-978</name>
</gene>
<keyword evidence="2" id="KW-0808">Transferase</keyword>
<feature type="region of interest" description="Disordered" evidence="1">
    <location>
        <begin position="1"/>
        <end position="193"/>
    </location>
</feature>
<feature type="compositionally biased region" description="Basic and acidic residues" evidence="1">
    <location>
        <begin position="45"/>
        <end position="60"/>
    </location>
</feature>
<keyword evidence="2" id="KW-0418">Kinase</keyword>
<feature type="compositionally biased region" description="Basic and acidic residues" evidence="1">
    <location>
        <begin position="171"/>
        <end position="187"/>
    </location>
</feature>
<organism evidence="2">
    <name type="scientific">uncultured Mycobacteriales bacterium</name>
    <dbReference type="NCBI Taxonomy" id="581187"/>
    <lineage>
        <taxon>Bacteria</taxon>
        <taxon>Bacillati</taxon>
        <taxon>Actinomycetota</taxon>
        <taxon>Actinomycetes</taxon>
        <taxon>Mycobacteriales</taxon>
        <taxon>environmental samples</taxon>
    </lineage>
</organism>
<feature type="compositionally biased region" description="Basic residues" evidence="1">
    <location>
        <begin position="61"/>
        <end position="71"/>
    </location>
</feature>
<feature type="compositionally biased region" description="Basic residues" evidence="1">
    <location>
        <begin position="1"/>
        <end position="13"/>
    </location>
</feature>
<dbReference type="EMBL" id="CADCTP010000083">
    <property type="protein sequence ID" value="CAA9227369.1"/>
    <property type="molecule type" value="Genomic_DNA"/>
</dbReference>
<feature type="compositionally biased region" description="Basic residues" evidence="1">
    <location>
        <begin position="83"/>
        <end position="96"/>
    </location>
</feature>
<accession>A0A6J4HM60</accession>
<feature type="compositionally biased region" description="Low complexity" evidence="1">
    <location>
        <begin position="14"/>
        <end position="42"/>
    </location>
</feature>
<protein>
    <submittedName>
        <fullName evidence="2">Polyphosphate kinase 2</fullName>
        <ecNumber evidence="2">2.-.-.-</ecNumber>
    </submittedName>
</protein>